<evidence type="ECO:0008006" key="4">
    <source>
        <dbReference type="Google" id="ProtNLM"/>
    </source>
</evidence>
<dbReference type="EMBL" id="ML995501">
    <property type="protein sequence ID" value="KAF2137602.1"/>
    <property type="molecule type" value="Genomic_DNA"/>
</dbReference>
<keyword evidence="1" id="KW-0732">Signal</keyword>
<dbReference type="GeneID" id="54298670"/>
<feature type="chain" id="PRO_5025671026" description="Secreted protein" evidence="1">
    <location>
        <begin position="24"/>
        <end position="125"/>
    </location>
</feature>
<sequence length="125" mass="14263">MRGLASWLRASCCMSLALPLLFAHHCTSRLKLIVTSVCLAISPLFQYARRTGGHVHVHLFDRRFYPIAPLSLPIERIPPERSPRHVIWTEDRRMLCSFEHRQSKISASHASLLIAASPVRRLGNR</sequence>
<reference evidence="2" key="1">
    <citation type="journal article" date="2020" name="Stud. Mycol.">
        <title>101 Dothideomycetes genomes: a test case for predicting lifestyles and emergence of pathogens.</title>
        <authorList>
            <person name="Haridas S."/>
            <person name="Albert R."/>
            <person name="Binder M."/>
            <person name="Bloem J."/>
            <person name="Labutti K."/>
            <person name="Salamov A."/>
            <person name="Andreopoulos B."/>
            <person name="Baker S."/>
            <person name="Barry K."/>
            <person name="Bills G."/>
            <person name="Bluhm B."/>
            <person name="Cannon C."/>
            <person name="Castanera R."/>
            <person name="Culley D."/>
            <person name="Daum C."/>
            <person name="Ezra D."/>
            <person name="Gonzalez J."/>
            <person name="Henrissat B."/>
            <person name="Kuo A."/>
            <person name="Liang C."/>
            <person name="Lipzen A."/>
            <person name="Lutzoni F."/>
            <person name="Magnuson J."/>
            <person name="Mondo S."/>
            <person name="Nolan M."/>
            <person name="Ohm R."/>
            <person name="Pangilinan J."/>
            <person name="Park H.-J."/>
            <person name="Ramirez L."/>
            <person name="Alfaro M."/>
            <person name="Sun H."/>
            <person name="Tritt A."/>
            <person name="Yoshinaga Y."/>
            <person name="Zwiers L.-H."/>
            <person name="Turgeon B."/>
            <person name="Goodwin S."/>
            <person name="Spatafora J."/>
            <person name="Crous P."/>
            <person name="Grigoriev I."/>
        </authorList>
    </citation>
    <scope>NUCLEOTIDE SEQUENCE</scope>
    <source>
        <strain evidence="2">CBS 121167</strain>
    </source>
</reference>
<name>A0A6A6B091_9PEZI</name>
<evidence type="ECO:0000313" key="2">
    <source>
        <dbReference type="EMBL" id="KAF2137602.1"/>
    </source>
</evidence>
<feature type="signal peptide" evidence="1">
    <location>
        <begin position="1"/>
        <end position="23"/>
    </location>
</feature>
<keyword evidence="3" id="KW-1185">Reference proteome</keyword>
<evidence type="ECO:0000313" key="3">
    <source>
        <dbReference type="Proteomes" id="UP000799438"/>
    </source>
</evidence>
<accession>A0A6A6B091</accession>
<organism evidence="2 3">
    <name type="scientific">Aplosporella prunicola CBS 121167</name>
    <dbReference type="NCBI Taxonomy" id="1176127"/>
    <lineage>
        <taxon>Eukaryota</taxon>
        <taxon>Fungi</taxon>
        <taxon>Dikarya</taxon>
        <taxon>Ascomycota</taxon>
        <taxon>Pezizomycotina</taxon>
        <taxon>Dothideomycetes</taxon>
        <taxon>Dothideomycetes incertae sedis</taxon>
        <taxon>Botryosphaeriales</taxon>
        <taxon>Aplosporellaceae</taxon>
        <taxon>Aplosporella</taxon>
    </lineage>
</organism>
<gene>
    <name evidence="2" type="ORF">K452DRAFT_291419</name>
</gene>
<protein>
    <recommendedName>
        <fullName evidence="4">Secreted protein</fullName>
    </recommendedName>
</protein>
<dbReference type="Proteomes" id="UP000799438">
    <property type="component" value="Unassembled WGS sequence"/>
</dbReference>
<proteinExistence type="predicted"/>
<dbReference type="RefSeq" id="XP_033393317.1">
    <property type="nucleotide sequence ID" value="XM_033541174.1"/>
</dbReference>
<dbReference type="AlphaFoldDB" id="A0A6A6B091"/>
<evidence type="ECO:0000256" key="1">
    <source>
        <dbReference type="SAM" id="SignalP"/>
    </source>
</evidence>